<accession>A0AAN9SM98</accession>
<dbReference type="PANTHER" id="PTHR31391:SF64">
    <property type="entry name" value="B3 DOMAIN-CONTAINING PROTEIN OS06G0112300"/>
    <property type="match status" value="1"/>
</dbReference>
<dbReference type="InterPro" id="IPR044837">
    <property type="entry name" value="REM16-like"/>
</dbReference>
<dbReference type="AlphaFoldDB" id="A0AAN9SM98"/>
<dbReference type="PANTHER" id="PTHR31391">
    <property type="entry name" value="B3 DOMAIN-CONTAINING PROTEIN OS11G0197600-RELATED"/>
    <property type="match status" value="1"/>
</dbReference>
<dbReference type="InterPro" id="IPR015300">
    <property type="entry name" value="DNA-bd_pseudobarrel_sf"/>
</dbReference>
<dbReference type="Pfam" id="PF02362">
    <property type="entry name" value="B3"/>
    <property type="match status" value="1"/>
</dbReference>
<name>A0AAN9SM98_PSOTE</name>
<dbReference type="SUPFAM" id="SSF101936">
    <property type="entry name" value="DNA-binding pseudobarrel domain"/>
    <property type="match status" value="1"/>
</dbReference>
<dbReference type="GO" id="GO:0003677">
    <property type="term" value="F:DNA binding"/>
    <property type="evidence" value="ECO:0007669"/>
    <property type="project" value="UniProtKB-KW"/>
</dbReference>
<dbReference type="Gene3D" id="2.40.330.10">
    <property type="entry name" value="DNA-binding pseudobarrel domain"/>
    <property type="match status" value="1"/>
</dbReference>
<reference evidence="7 8" key="1">
    <citation type="submission" date="2024-01" db="EMBL/GenBank/DDBJ databases">
        <title>The genomes of 5 underutilized Papilionoideae crops provide insights into root nodulation and disease resistanc.</title>
        <authorList>
            <person name="Jiang F."/>
        </authorList>
    </citation>
    <scope>NUCLEOTIDE SEQUENCE [LARGE SCALE GENOMIC DNA]</scope>
    <source>
        <strain evidence="7">DUOXIRENSHENG_FW03</strain>
        <tissue evidence="7">Leaves</tissue>
    </source>
</reference>
<evidence type="ECO:0000256" key="1">
    <source>
        <dbReference type="ARBA" id="ARBA00004123"/>
    </source>
</evidence>
<organism evidence="7 8">
    <name type="scientific">Psophocarpus tetragonolobus</name>
    <name type="common">Winged bean</name>
    <name type="synonym">Dolichos tetragonolobus</name>
    <dbReference type="NCBI Taxonomy" id="3891"/>
    <lineage>
        <taxon>Eukaryota</taxon>
        <taxon>Viridiplantae</taxon>
        <taxon>Streptophyta</taxon>
        <taxon>Embryophyta</taxon>
        <taxon>Tracheophyta</taxon>
        <taxon>Spermatophyta</taxon>
        <taxon>Magnoliopsida</taxon>
        <taxon>eudicotyledons</taxon>
        <taxon>Gunneridae</taxon>
        <taxon>Pentapetalae</taxon>
        <taxon>rosids</taxon>
        <taxon>fabids</taxon>
        <taxon>Fabales</taxon>
        <taxon>Fabaceae</taxon>
        <taxon>Papilionoideae</taxon>
        <taxon>50 kb inversion clade</taxon>
        <taxon>NPAAA clade</taxon>
        <taxon>indigoferoid/millettioid clade</taxon>
        <taxon>Phaseoleae</taxon>
        <taxon>Psophocarpus</taxon>
    </lineage>
</organism>
<dbReference type="InterPro" id="IPR003340">
    <property type="entry name" value="B3_DNA-bd"/>
</dbReference>
<evidence type="ECO:0000256" key="5">
    <source>
        <dbReference type="ARBA" id="ARBA00023242"/>
    </source>
</evidence>
<protein>
    <recommendedName>
        <fullName evidence="6">TF-B3 domain-containing protein</fullName>
    </recommendedName>
</protein>
<dbReference type="Proteomes" id="UP001386955">
    <property type="component" value="Unassembled WGS sequence"/>
</dbReference>
<evidence type="ECO:0000259" key="6">
    <source>
        <dbReference type="PROSITE" id="PS50863"/>
    </source>
</evidence>
<keyword evidence="2" id="KW-0805">Transcription regulation</keyword>
<dbReference type="GO" id="GO:0005634">
    <property type="term" value="C:nucleus"/>
    <property type="evidence" value="ECO:0007669"/>
    <property type="project" value="UniProtKB-SubCell"/>
</dbReference>
<sequence>MSSHRSSGRVSTRKVSLKNGVSNGKVALKNGVPLSLPPNPTVNLQWDEVKPLSGKPYEHHLLSSSNLHPRYHLMLAINLRSELPSIAVPTILTYKGKDWTMIYSGQSKQQILSNSGWKKFAVDNCLRVGDACIFELMECKDNKVIFEVQILRGDIPFSSELLENDLGLSPHNPIVLN</sequence>
<evidence type="ECO:0000256" key="4">
    <source>
        <dbReference type="ARBA" id="ARBA00023163"/>
    </source>
</evidence>
<keyword evidence="3" id="KW-0238">DNA-binding</keyword>
<keyword evidence="8" id="KW-1185">Reference proteome</keyword>
<keyword evidence="4" id="KW-0804">Transcription</keyword>
<feature type="domain" description="TF-B3" evidence="6">
    <location>
        <begin position="90"/>
        <end position="154"/>
    </location>
</feature>
<dbReference type="EMBL" id="JAYMYS010000003">
    <property type="protein sequence ID" value="KAK7400709.1"/>
    <property type="molecule type" value="Genomic_DNA"/>
</dbReference>
<comment type="caution">
    <text evidence="7">The sequence shown here is derived from an EMBL/GenBank/DDBJ whole genome shotgun (WGS) entry which is preliminary data.</text>
</comment>
<evidence type="ECO:0000256" key="3">
    <source>
        <dbReference type="ARBA" id="ARBA00023125"/>
    </source>
</evidence>
<evidence type="ECO:0000313" key="8">
    <source>
        <dbReference type="Proteomes" id="UP001386955"/>
    </source>
</evidence>
<evidence type="ECO:0000313" key="7">
    <source>
        <dbReference type="EMBL" id="KAK7400709.1"/>
    </source>
</evidence>
<comment type="subcellular location">
    <subcellularLocation>
        <location evidence="1">Nucleus</location>
    </subcellularLocation>
</comment>
<evidence type="ECO:0000256" key="2">
    <source>
        <dbReference type="ARBA" id="ARBA00023015"/>
    </source>
</evidence>
<dbReference type="CDD" id="cd10017">
    <property type="entry name" value="B3_DNA"/>
    <property type="match status" value="1"/>
</dbReference>
<keyword evidence="5" id="KW-0539">Nucleus</keyword>
<proteinExistence type="predicted"/>
<dbReference type="PROSITE" id="PS50863">
    <property type="entry name" value="B3"/>
    <property type="match status" value="1"/>
</dbReference>
<gene>
    <name evidence="7" type="ORF">VNO78_11982</name>
</gene>